<protein>
    <submittedName>
        <fullName evidence="1">23463_t:CDS:1</fullName>
    </submittedName>
</protein>
<proteinExistence type="predicted"/>
<keyword evidence="2" id="KW-1185">Reference proteome</keyword>
<comment type="caution">
    <text evidence="1">The sequence shown here is derived from an EMBL/GenBank/DDBJ whole genome shotgun (WGS) entry which is preliminary data.</text>
</comment>
<reference evidence="1" key="1">
    <citation type="submission" date="2021-06" db="EMBL/GenBank/DDBJ databases">
        <authorList>
            <person name="Kallberg Y."/>
            <person name="Tangrot J."/>
            <person name="Rosling A."/>
        </authorList>
    </citation>
    <scope>NUCLEOTIDE SEQUENCE</scope>
    <source>
        <strain evidence="1">MA461A</strain>
    </source>
</reference>
<accession>A0ACA9MR31</accession>
<evidence type="ECO:0000313" key="1">
    <source>
        <dbReference type="EMBL" id="CAG8606539.1"/>
    </source>
</evidence>
<sequence>MIDLPDDHYDPLDRALILRSDITNIKKDDDNNALNDFNNISNVEVHNNIDALSDNDTFNSDDNISSNVDEFVNHDYTITPSSTLTKTNNQIQKDTISNRTASLESITVSNSKENSPIYYNPT</sequence>
<gene>
    <name evidence="1" type="ORF">RPERSI_LOCUS6129</name>
</gene>
<feature type="non-terminal residue" evidence="1">
    <location>
        <position position="122"/>
    </location>
</feature>
<name>A0ACA9MR31_9GLOM</name>
<evidence type="ECO:0000313" key="2">
    <source>
        <dbReference type="Proteomes" id="UP000789920"/>
    </source>
</evidence>
<dbReference type="Proteomes" id="UP000789920">
    <property type="component" value="Unassembled WGS sequence"/>
</dbReference>
<dbReference type="EMBL" id="CAJVQC010009588">
    <property type="protein sequence ID" value="CAG8606539.1"/>
    <property type="molecule type" value="Genomic_DNA"/>
</dbReference>
<organism evidence="1 2">
    <name type="scientific">Racocetra persica</name>
    <dbReference type="NCBI Taxonomy" id="160502"/>
    <lineage>
        <taxon>Eukaryota</taxon>
        <taxon>Fungi</taxon>
        <taxon>Fungi incertae sedis</taxon>
        <taxon>Mucoromycota</taxon>
        <taxon>Glomeromycotina</taxon>
        <taxon>Glomeromycetes</taxon>
        <taxon>Diversisporales</taxon>
        <taxon>Gigasporaceae</taxon>
        <taxon>Racocetra</taxon>
    </lineage>
</organism>